<dbReference type="EMBL" id="ML976000">
    <property type="protein sequence ID" value="KAF1947014.1"/>
    <property type="molecule type" value="Genomic_DNA"/>
</dbReference>
<evidence type="ECO:0000313" key="2">
    <source>
        <dbReference type="Proteomes" id="UP000800038"/>
    </source>
</evidence>
<dbReference type="Proteomes" id="UP000800038">
    <property type="component" value="Unassembled WGS sequence"/>
</dbReference>
<keyword evidence="2" id="KW-1185">Reference proteome</keyword>
<organism evidence="1 2">
    <name type="scientific">Clathrospora elynae</name>
    <dbReference type="NCBI Taxonomy" id="706981"/>
    <lineage>
        <taxon>Eukaryota</taxon>
        <taxon>Fungi</taxon>
        <taxon>Dikarya</taxon>
        <taxon>Ascomycota</taxon>
        <taxon>Pezizomycotina</taxon>
        <taxon>Dothideomycetes</taxon>
        <taxon>Pleosporomycetidae</taxon>
        <taxon>Pleosporales</taxon>
        <taxon>Diademaceae</taxon>
        <taxon>Clathrospora</taxon>
    </lineage>
</organism>
<evidence type="ECO:0000313" key="1">
    <source>
        <dbReference type="EMBL" id="KAF1947014.1"/>
    </source>
</evidence>
<accession>A0A6A5T4K8</accession>
<protein>
    <submittedName>
        <fullName evidence="1">Uncharacterized protein</fullName>
    </submittedName>
</protein>
<sequence length="158" mass="17646">MLLLKRRQPPPPRPARTSLRTDIATAGTAASTLFEGKKNSTEAHQSGLPSFRKFVGDGRHPEPHLRTRRTCSSIVGHVYEDERRHFMRQSRHTGQQREAHAGNHLHDVGRPGRDRIIGFARMSGLTKEGSLIQRRLHCSPSRGPFHPSNSACCVDSGE</sequence>
<gene>
    <name evidence="1" type="ORF">EJ02DRAFT_171024</name>
</gene>
<reference evidence="1" key="1">
    <citation type="journal article" date="2020" name="Stud. Mycol.">
        <title>101 Dothideomycetes genomes: a test case for predicting lifestyles and emergence of pathogens.</title>
        <authorList>
            <person name="Haridas S."/>
            <person name="Albert R."/>
            <person name="Binder M."/>
            <person name="Bloem J."/>
            <person name="Labutti K."/>
            <person name="Salamov A."/>
            <person name="Andreopoulos B."/>
            <person name="Baker S."/>
            <person name="Barry K."/>
            <person name="Bills G."/>
            <person name="Bluhm B."/>
            <person name="Cannon C."/>
            <person name="Castanera R."/>
            <person name="Culley D."/>
            <person name="Daum C."/>
            <person name="Ezra D."/>
            <person name="Gonzalez J."/>
            <person name="Henrissat B."/>
            <person name="Kuo A."/>
            <person name="Liang C."/>
            <person name="Lipzen A."/>
            <person name="Lutzoni F."/>
            <person name="Magnuson J."/>
            <person name="Mondo S."/>
            <person name="Nolan M."/>
            <person name="Ohm R."/>
            <person name="Pangilinan J."/>
            <person name="Park H.-J."/>
            <person name="Ramirez L."/>
            <person name="Alfaro M."/>
            <person name="Sun H."/>
            <person name="Tritt A."/>
            <person name="Yoshinaga Y."/>
            <person name="Zwiers L.-H."/>
            <person name="Turgeon B."/>
            <person name="Goodwin S."/>
            <person name="Spatafora J."/>
            <person name="Crous P."/>
            <person name="Grigoriev I."/>
        </authorList>
    </citation>
    <scope>NUCLEOTIDE SEQUENCE</scope>
    <source>
        <strain evidence="1">CBS 161.51</strain>
    </source>
</reference>
<name>A0A6A5T4K8_9PLEO</name>
<proteinExistence type="predicted"/>
<dbReference type="AlphaFoldDB" id="A0A6A5T4K8"/>